<keyword evidence="8" id="KW-1185">Reference proteome</keyword>
<dbReference type="CDD" id="cd14837">
    <property type="entry name" value="AP3_Mu_N"/>
    <property type="match status" value="1"/>
</dbReference>
<evidence type="ECO:0000313" key="8">
    <source>
        <dbReference type="Proteomes" id="UP000027195"/>
    </source>
</evidence>
<dbReference type="EMBL" id="KL198117">
    <property type="protein sequence ID" value="KDQ07024.1"/>
    <property type="molecule type" value="Genomic_DNA"/>
</dbReference>
<dbReference type="Gene3D" id="2.60.40.1170">
    <property type="entry name" value="Mu homology domain, subdomain B"/>
    <property type="match status" value="2"/>
</dbReference>
<dbReference type="InterPro" id="IPR036168">
    <property type="entry name" value="AP2_Mu_C_sf"/>
</dbReference>
<keyword evidence="2 5" id="KW-0813">Transport</keyword>
<dbReference type="Proteomes" id="UP000027195">
    <property type="component" value="Unassembled WGS sequence"/>
</dbReference>
<dbReference type="GO" id="GO:0030131">
    <property type="term" value="C:clathrin adaptor complex"/>
    <property type="evidence" value="ECO:0007669"/>
    <property type="project" value="UniProtKB-UniRule"/>
</dbReference>
<evidence type="ECO:0000313" key="7">
    <source>
        <dbReference type="EMBL" id="KDQ07024.1"/>
    </source>
</evidence>
<dbReference type="InterPro" id="IPR028565">
    <property type="entry name" value="MHD"/>
</dbReference>
<dbReference type="SUPFAM" id="SSF49447">
    <property type="entry name" value="Second domain of Mu2 adaptin subunit (ap50) of ap2 adaptor"/>
    <property type="match status" value="1"/>
</dbReference>
<evidence type="ECO:0000256" key="5">
    <source>
        <dbReference type="PIRNR" id="PIRNR005992"/>
    </source>
</evidence>
<evidence type="ECO:0000256" key="1">
    <source>
        <dbReference type="ARBA" id="ARBA00004308"/>
    </source>
</evidence>
<proteinExistence type="inferred from homology"/>
<comment type="subcellular location">
    <subcellularLocation>
        <location evidence="1">Endomembrane system</location>
    </subcellularLocation>
</comment>
<dbReference type="Pfam" id="PF00928">
    <property type="entry name" value="Adap_comp_sub"/>
    <property type="match status" value="1"/>
</dbReference>
<evidence type="ECO:0000256" key="3">
    <source>
        <dbReference type="ARBA" id="ARBA00022927"/>
    </source>
</evidence>
<dbReference type="Pfam" id="PF01217">
    <property type="entry name" value="Clat_adaptor_s"/>
    <property type="match status" value="1"/>
</dbReference>
<name>A0A067LV67_BOTB1</name>
<dbReference type="PANTHER" id="PTHR10529">
    <property type="entry name" value="AP COMPLEX SUBUNIT MU"/>
    <property type="match status" value="1"/>
</dbReference>
<reference evidence="8" key="1">
    <citation type="journal article" date="2014" name="Proc. Natl. Acad. Sci. U.S.A.">
        <title>Extensive sampling of basidiomycete genomes demonstrates inadequacy of the white-rot/brown-rot paradigm for wood decay fungi.</title>
        <authorList>
            <person name="Riley R."/>
            <person name="Salamov A.A."/>
            <person name="Brown D.W."/>
            <person name="Nagy L.G."/>
            <person name="Floudas D."/>
            <person name="Held B.W."/>
            <person name="Levasseur A."/>
            <person name="Lombard V."/>
            <person name="Morin E."/>
            <person name="Otillar R."/>
            <person name="Lindquist E.A."/>
            <person name="Sun H."/>
            <person name="LaButti K.M."/>
            <person name="Schmutz J."/>
            <person name="Jabbour D."/>
            <person name="Luo H."/>
            <person name="Baker S.E."/>
            <person name="Pisabarro A.G."/>
            <person name="Walton J.D."/>
            <person name="Blanchette R.A."/>
            <person name="Henrissat B."/>
            <person name="Martin F."/>
            <person name="Cullen D."/>
            <person name="Hibbett D.S."/>
            <person name="Grigoriev I.V."/>
        </authorList>
    </citation>
    <scope>NUCLEOTIDE SEQUENCE [LARGE SCALE GENOMIC DNA]</scope>
    <source>
        <strain evidence="8">FD-172 SS1</strain>
    </source>
</reference>
<keyword evidence="4" id="KW-0472">Membrane</keyword>
<protein>
    <recommendedName>
        <fullName evidence="6">MHD domain-containing protein</fullName>
    </recommendedName>
</protein>
<dbReference type="HOGENOM" id="CLU_026996_6_1_1"/>
<dbReference type="CDD" id="cd09252">
    <property type="entry name" value="AP-3_Mu3_Cterm"/>
    <property type="match status" value="1"/>
</dbReference>
<sequence>MVGSTIDGVIIIDSSGRPIIQSNFRTTFPSYPLVHIDAFNDALAKCSFHSDLDPVLHVSAAASDERHTSACCHLEHGGLRFLCPVSEEADPLFVFSFLETFIRTLQEYLGDVSASSLKDNFDVVYQLLEEMLDNGHPLTTESNALRDIVLPPSFFNKILNVAGVSGLSAATPTPFSSPIPWRKSGLRYNANEIYFDINEEVDTIVSKTGGVLSSSIWGIIKCNSRLSGTPDLHLTFTNPKLLLDPSFHPCIRLSKFASNKSLSFVPPDGNFTLMEYRVDTAPISQTATGAPQIQQLPISLKASIQLTDFGGNFEFVLSTRPSVKVLESVVFTFFLGHTSTSANCSCLVGGGPIGMNDGKKEGSWNYDPRSQVLAWDIAQLTTNPIILRGSFTSTEPHARPARSVKIAFQMPRHSLSGLKVDQLKLTGEMYKPYKGVRINSSGKVEWRMQTRHVSES</sequence>
<dbReference type="GO" id="GO:0006886">
    <property type="term" value="P:intracellular protein transport"/>
    <property type="evidence" value="ECO:0007669"/>
    <property type="project" value="UniProtKB-UniRule"/>
</dbReference>
<dbReference type="AlphaFoldDB" id="A0A067LV67"/>
<dbReference type="PROSITE" id="PS51072">
    <property type="entry name" value="MHD"/>
    <property type="match status" value="1"/>
</dbReference>
<evidence type="ECO:0000256" key="4">
    <source>
        <dbReference type="ARBA" id="ARBA00023136"/>
    </source>
</evidence>
<evidence type="ECO:0000259" key="6">
    <source>
        <dbReference type="PROSITE" id="PS51072"/>
    </source>
</evidence>
<dbReference type="SUPFAM" id="SSF64356">
    <property type="entry name" value="SNARE-like"/>
    <property type="match status" value="1"/>
</dbReference>
<keyword evidence="3 5" id="KW-0653">Protein transport</keyword>
<dbReference type="OrthoDB" id="870at2759"/>
<dbReference type="InterPro" id="IPR050431">
    <property type="entry name" value="Adaptor_comp_med_subunit"/>
</dbReference>
<organism evidence="7 8">
    <name type="scientific">Botryobasidium botryosum (strain FD-172 SS1)</name>
    <dbReference type="NCBI Taxonomy" id="930990"/>
    <lineage>
        <taxon>Eukaryota</taxon>
        <taxon>Fungi</taxon>
        <taxon>Dikarya</taxon>
        <taxon>Basidiomycota</taxon>
        <taxon>Agaricomycotina</taxon>
        <taxon>Agaricomycetes</taxon>
        <taxon>Cantharellales</taxon>
        <taxon>Botryobasidiaceae</taxon>
        <taxon>Botryobasidium</taxon>
    </lineage>
</organism>
<dbReference type="PIRSF" id="PIRSF005992">
    <property type="entry name" value="Clathrin_mu"/>
    <property type="match status" value="1"/>
</dbReference>
<evidence type="ECO:0000256" key="2">
    <source>
        <dbReference type="ARBA" id="ARBA00022448"/>
    </source>
</evidence>
<dbReference type="GO" id="GO:0016192">
    <property type="term" value="P:vesicle-mediated transport"/>
    <property type="evidence" value="ECO:0007669"/>
    <property type="project" value="InterPro"/>
</dbReference>
<gene>
    <name evidence="7" type="ORF">BOTBODRAFT_39169</name>
</gene>
<accession>A0A067LV67</accession>
<comment type="similarity">
    <text evidence="5">Belongs to the adaptor complexes medium subunit family.</text>
</comment>
<dbReference type="FunCoup" id="A0A067LV67">
    <property type="interactions" value="14"/>
</dbReference>
<dbReference type="InParanoid" id="A0A067LV67"/>
<dbReference type="InterPro" id="IPR022775">
    <property type="entry name" value="AP_mu_sigma_su"/>
</dbReference>
<dbReference type="InterPro" id="IPR001392">
    <property type="entry name" value="Clathrin_mu"/>
</dbReference>
<dbReference type="STRING" id="930990.A0A067LV67"/>
<dbReference type="PRINTS" id="PR00314">
    <property type="entry name" value="CLATHRINADPT"/>
</dbReference>
<feature type="domain" description="MHD" evidence="6">
    <location>
        <begin position="190"/>
        <end position="449"/>
    </location>
</feature>
<dbReference type="InterPro" id="IPR011012">
    <property type="entry name" value="Longin-like_dom_sf"/>
</dbReference>
<dbReference type="GO" id="GO:0012505">
    <property type="term" value="C:endomembrane system"/>
    <property type="evidence" value="ECO:0007669"/>
    <property type="project" value="UniProtKB-SubCell"/>
</dbReference>
<dbReference type="Gene3D" id="3.30.450.60">
    <property type="match status" value="1"/>
</dbReference>